<dbReference type="InterPro" id="IPR035892">
    <property type="entry name" value="C2_domain_sf"/>
</dbReference>
<evidence type="ECO:0000256" key="4">
    <source>
        <dbReference type="ARBA" id="ARBA00006709"/>
    </source>
</evidence>
<dbReference type="CDD" id="cd04021">
    <property type="entry name" value="C2_E3_ubiquitin_ligase"/>
    <property type="match status" value="1"/>
</dbReference>
<feature type="active site" description="Glycyl thioester intermediate" evidence="18">
    <location>
        <position position="1268"/>
    </location>
</feature>
<dbReference type="PROSITE" id="PS50020">
    <property type="entry name" value="WW_DOMAIN_2"/>
    <property type="match status" value="4"/>
</dbReference>
<evidence type="ECO:0000256" key="16">
    <source>
        <dbReference type="ARBA" id="ARBA00045985"/>
    </source>
</evidence>
<feature type="compositionally biased region" description="Low complexity" evidence="19">
    <location>
        <begin position="549"/>
        <end position="565"/>
    </location>
</feature>
<feature type="domain" description="WW" evidence="21">
    <location>
        <begin position="902"/>
        <end position="935"/>
    </location>
</feature>
<keyword evidence="13" id="KW-0539">Nucleus</keyword>
<evidence type="ECO:0000256" key="8">
    <source>
        <dbReference type="ARBA" id="ARBA00022737"/>
    </source>
</evidence>
<comment type="function">
    <text evidence="16">Subunit of the V0 complex of vacuolar(H+)-ATPase (V-ATPase), a multisubunit enzyme composed of a peripheral complex (V1) that hydrolyzes ATP and a membrane integral complex (V0) that translocates protons. V-ATPase is responsible for acidifying and maintaining the pH of intracellular compartments and in some cell types, is targeted to the plasma membrane, where it is responsible for acidifying the extracellular environment. May play a role in coupling of proton transport and ATP hydrolysis. Regulator of osteoclast fusion and bone formation.</text>
</comment>
<keyword evidence="9" id="KW-0375">Hydrogen ion transport</keyword>
<feature type="compositionally biased region" description="Low complexity" evidence="19">
    <location>
        <begin position="714"/>
        <end position="723"/>
    </location>
</feature>
<dbReference type="FunFam" id="1.20.1690.10:FF:000003">
    <property type="entry name" value="V-type proton ATPase subunit"/>
    <property type="match status" value="1"/>
</dbReference>
<dbReference type="SMART" id="SM00456">
    <property type="entry name" value="WW"/>
    <property type="match status" value="4"/>
</dbReference>
<dbReference type="Proteomes" id="UP001152803">
    <property type="component" value="Unassembled WGS sequence"/>
</dbReference>
<evidence type="ECO:0000259" key="21">
    <source>
        <dbReference type="PROSITE" id="PS50020"/>
    </source>
</evidence>
<keyword evidence="24" id="KW-1185">Reference proteome</keyword>
<organism evidence="23 24">
    <name type="scientific">Conger conger</name>
    <name type="common">Conger eel</name>
    <name type="synonym">Muraena conger</name>
    <dbReference type="NCBI Taxonomy" id="82655"/>
    <lineage>
        <taxon>Eukaryota</taxon>
        <taxon>Metazoa</taxon>
        <taxon>Chordata</taxon>
        <taxon>Craniata</taxon>
        <taxon>Vertebrata</taxon>
        <taxon>Euteleostomi</taxon>
        <taxon>Actinopterygii</taxon>
        <taxon>Neopterygii</taxon>
        <taxon>Teleostei</taxon>
        <taxon>Anguilliformes</taxon>
        <taxon>Congridae</taxon>
        <taxon>Conger</taxon>
    </lineage>
</organism>
<evidence type="ECO:0000256" key="14">
    <source>
        <dbReference type="ARBA" id="ARBA00040266"/>
    </source>
</evidence>
<evidence type="ECO:0000256" key="7">
    <source>
        <dbReference type="ARBA" id="ARBA00022679"/>
    </source>
</evidence>
<evidence type="ECO:0000256" key="6">
    <source>
        <dbReference type="ARBA" id="ARBA00022448"/>
    </source>
</evidence>
<dbReference type="Gene3D" id="3.30.2160.10">
    <property type="entry name" value="Hect, E3 ligase catalytic domain"/>
    <property type="match status" value="1"/>
</dbReference>
<evidence type="ECO:0000259" key="20">
    <source>
        <dbReference type="PROSITE" id="PS50004"/>
    </source>
</evidence>
<dbReference type="FunFam" id="2.20.70.10:FF:000009">
    <property type="entry name" value="E3 ubiquitin-protein ligase"/>
    <property type="match status" value="1"/>
</dbReference>
<keyword evidence="8" id="KW-0677">Repeat</keyword>
<evidence type="ECO:0000256" key="1">
    <source>
        <dbReference type="ARBA" id="ARBA00000885"/>
    </source>
</evidence>
<comment type="pathway">
    <text evidence="3">Protein modification; protein ubiquitination.</text>
</comment>
<protein>
    <recommendedName>
        <fullName evidence="14">V-type proton ATPase subunit d 2</fullName>
        <ecNumber evidence="5">2.3.2.26</ecNumber>
    </recommendedName>
    <alternativeName>
        <fullName evidence="15">Vacuolar proton pump subunit d 2</fullName>
    </alternativeName>
</protein>
<evidence type="ECO:0000259" key="22">
    <source>
        <dbReference type="PROSITE" id="PS50237"/>
    </source>
</evidence>
<comment type="catalytic activity">
    <reaction evidence="1">
        <text>S-ubiquitinyl-[E2 ubiquitin-conjugating enzyme]-L-cysteine + [acceptor protein]-L-lysine = [E2 ubiquitin-conjugating enzyme]-L-cysteine + N(6)-ubiquitinyl-[acceptor protein]-L-lysine.</text>
        <dbReference type="EC" id="2.3.2.26"/>
    </reaction>
</comment>
<feature type="compositionally biased region" description="Low complexity" evidence="19">
    <location>
        <begin position="600"/>
        <end position="613"/>
    </location>
</feature>
<keyword evidence="12" id="KW-0406">Ion transport</keyword>
<dbReference type="FunFam" id="2.20.70.10:FF:000086">
    <property type="entry name" value="NEDD4-like E3 ubiquitin-protein ligase WWP1"/>
    <property type="match status" value="1"/>
</dbReference>
<dbReference type="GO" id="GO:0043161">
    <property type="term" value="P:proteasome-mediated ubiquitin-dependent protein catabolic process"/>
    <property type="evidence" value="ECO:0007669"/>
    <property type="project" value="TreeGrafter"/>
</dbReference>
<dbReference type="InterPro" id="IPR000008">
    <property type="entry name" value="C2_dom"/>
</dbReference>
<dbReference type="Pfam" id="PF00397">
    <property type="entry name" value="WW"/>
    <property type="match status" value="4"/>
</dbReference>
<feature type="domain" description="WW" evidence="21">
    <location>
        <begin position="787"/>
        <end position="820"/>
    </location>
</feature>
<evidence type="ECO:0000256" key="17">
    <source>
        <dbReference type="ARBA" id="ARBA00061861"/>
    </source>
</evidence>
<evidence type="ECO:0000313" key="23">
    <source>
        <dbReference type="EMBL" id="KAJ8268420.1"/>
    </source>
</evidence>
<dbReference type="FunFam" id="3.90.1750.10:FF:000002">
    <property type="entry name" value="E3 ubiquitin-protein ligase"/>
    <property type="match status" value="1"/>
</dbReference>
<dbReference type="InterPro" id="IPR050409">
    <property type="entry name" value="E3_ubiq-protein_ligase"/>
</dbReference>
<dbReference type="CDD" id="cd00201">
    <property type="entry name" value="WW"/>
    <property type="match status" value="4"/>
</dbReference>
<dbReference type="OrthoDB" id="423283at2759"/>
<dbReference type="InterPro" id="IPR000569">
    <property type="entry name" value="HECT_dom"/>
</dbReference>
<dbReference type="SMART" id="SM00119">
    <property type="entry name" value="HECTc"/>
    <property type="match status" value="1"/>
</dbReference>
<feature type="domain" description="WW" evidence="21">
    <location>
        <begin position="755"/>
        <end position="788"/>
    </location>
</feature>
<dbReference type="Gene3D" id="2.60.40.150">
    <property type="entry name" value="C2 domain"/>
    <property type="match status" value="1"/>
</dbReference>
<keyword evidence="7" id="KW-0808">Transferase</keyword>
<evidence type="ECO:0000256" key="12">
    <source>
        <dbReference type="ARBA" id="ARBA00023065"/>
    </source>
</evidence>
<dbReference type="InterPro" id="IPR036079">
    <property type="entry name" value="ATPase_csu/dsu_sf"/>
</dbReference>
<dbReference type="InterPro" id="IPR035067">
    <property type="entry name" value="V-type_ATPase_csu/dsu"/>
</dbReference>
<gene>
    <name evidence="23" type="ORF">COCON_G00135920</name>
</gene>
<dbReference type="Pfam" id="PF01992">
    <property type="entry name" value="vATP-synt_AC39"/>
    <property type="match status" value="1"/>
</dbReference>
<evidence type="ECO:0000256" key="2">
    <source>
        <dbReference type="ARBA" id="ARBA00004123"/>
    </source>
</evidence>
<evidence type="ECO:0000256" key="9">
    <source>
        <dbReference type="ARBA" id="ARBA00022781"/>
    </source>
</evidence>
<comment type="similarity">
    <text evidence="4">Belongs to the V-ATPase V0D/AC39 subunit family.</text>
</comment>
<name>A0A9Q1HX38_CONCO</name>
<evidence type="ECO:0000256" key="3">
    <source>
        <dbReference type="ARBA" id="ARBA00004906"/>
    </source>
</evidence>
<dbReference type="GO" id="GO:0016567">
    <property type="term" value="P:protein ubiquitination"/>
    <property type="evidence" value="ECO:0007669"/>
    <property type="project" value="TreeGrafter"/>
</dbReference>
<feature type="domain" description="C2" evidence="20">
    <location>
        <begin position="397"/>
        <end position="513"/>
    </location>
</feature>
<dbReference type="PANTHER" id="PTHR11254:SF299">
    <property type="entry name" value="NEDD4-LIKE E3 UBIQUITIN-PROTEIN LIGASE WWP1"/>
    <property type="match status" value="1"/>
</dbReference>
<dbReference type="PROSITE" id="PS50237">
    <property type="entry name" value="HECT"/>
    <property type="match status" value="1"/>
</dbReference>
<dbReference type="SUPFAM" id="SSF49562">
    <property type="entry name" value="C2 domain (Calcium/lipid-binding domain, CaLB)"/>
    <property type="match status" value="1"/>
</dbReference>
<dbReference type="InterPro" id="IPR036020">
    <property type="entry name" value="WW_dom_sf"/>
</dbReference>
<dbReference type="SMART" id="SM00239">
    <property type="entry name" value="C2"/>
    <property type="match status" value="1"/>
</dbReference>
<dbReference type="InterPro" id="IPR035983">
    <property type="entry name" value="Hect_E3_ubiquitin_ligase"/>
</dbReference>
<evidence type="ECO:0000256" key="18">
    <source>
        <dbReference type="PROSITE-ProRule" id="PRU00104"/>
    </source>
</evidence>
<feature type="domain" description="WW" evidence="21">
    <location>
        <begin position="862"/>
        <end position="895"/>
    </location>
</feature>
<dbReference type="GO" id="GO:0046961">
    <property type="term" value="F:proton-transporting ATPase activity, rotational mechanism"/>
    <property type="evidence" value="ECO:0007669"/>
    <property type="project" value="InterPro"/>
</dbReference>
<dbReference type="GO" id="GO:0005634">
    <property type="term" value="C:nucleus"/>
    <property type="evidence" value="ECO:0007669"/>
    <property type="project" value="UniProtKB-SubCell"/>
</dbReference>
<dbReference type="CDD" id="cd00078">
    <property type="entry name" value="HECTc"/>
    <property type="match status" value="1"/>
</dbReference>
<evidence type="ECO:0000256" key="5">
    <source>
        <dbReference type="ARBA" id="ARBA00012485"/>
    </source>
</evidence>
<dbReference type="FunFam" id="3.30.2160.10:FF:000003">
    <property type="entry name" value="E3 ubiquitin-protein ligase"/>
    <property type="match status" value="1"/>
</dbReference>
<dbReference type="SUPFAM" id="SSF51045">
    <property type="entry name" value="WW domain"/>
    <property type="match status" value="4"/>
</dbReference>
<evidence type="ECO:0000256" key="10">
    <source>
        <dbReference type="ARBA" id="ARBA00022786"/>
    </source>
</evidence>
<keyword evidence="11" id="KW-0832">Ubl conjugation</keyword>
<dbReference type="FunFam" id="2.20.70.10:FF:000005">
    <property type="entry name" value="E3 ubiquitin-protein ligase"/>
    <property type="match status" value="1"/>
</dbReference>
<keyword evidence="6" id="KW-0813">Transport</keyword>
<dbReference type="SUPFAM" id="SSF103486">
    <property type="entry name" value="V-type ATP synthase subunit C"/>
    <property type="match status" value="1"/>
</dbReference>
<sequence length="1300" mass="145135">MSGFAELSFNVDHGYLEGLVRGFKAGILKQADYHNLSQCETLEDLKLHLQSTDYGNFLSTESEDLTVSLIDDKIKERLLAEFRCLRSNSLPPLSSFLDYISYGYMIDNVILLVTGALRQRPSSEILPRCHPLGGFEQMAAVSIAQSPAELYSAILVDTPLAAFFQESLSEINLDEMNAEIMRNKLYKSYIESFHKFCKEQGGATEEVMCPILEFEADRRAFIITVNSFGTDLSRGERQELFPTCGRLYPEGLRMLALAEDQDQVKAVADCYAEYKLIFEGSEPGSCSRTLEDRFFEHEVKLNTLAFVGQFQFAVFYAYIKLKEQETRNIVWIAECFGAHQTGIVGQYRIATGIKPVESNGHALQCVRYNCSRFSQFKSLLPETTVKLCELATAISAVSDMASGTSRADGGNNHGGRSQLQAVVSCAKLKRKKNWFGTAVYVELGADGEACRTAKSHSSSNPKWDERLTLNVTPHTKLDFKVWSHHTLKADALLGRASLDLQQVLEQHNRKLENVKEVLKLTLEGKNGVPISTGELTVFLDGLTVEPASLSNGTGTGASTSASTSTKALQNGEEDHQNGEEASSSRPRTRSLNGIDSEGPSTSSVQSDSSSVPVANGNSGSSPTACRPPSPQGSPAKRPAEEQPANGAVNGETPGPAAEEVLPPAGGSEQSDETPGSAPAPGPNPAPASDRLAPDPPREPSSSPAPAGAVETPPASSSSSAEAWGAGGSGAGGGAGSGAQEGGKPRQPSRSGNNTDALPPGWEQRKDLHGRTYYVDHNTRTTTWERPQPLPTGWERRVDDRGRIYYVDHNTRTTTWQRPTMESVRNFEQWQSQRSQLQGAMHQFNQRYLYSASMMSAENDPLGPLPPGWERRVDSNDRVYFVNHNTKTTQWEDPRTQGLQNEDPLPEGWEIRYTREGVRYFVDHNTRTTTFSDPRTGKSSVTKGPQIAYERSFRWKLAHFRYLCQSNALPSHVKITVSRQTLFEDSFQQIMALKPYDLRRRLYVIFRGEEGLDYGGLAREWFFLLSHEVLNPMYCLFEYAGKSNYCLQINPASTINPDHLSYFCFIGRFIAMALFHGKFIDTGFSLPFYKRMLNKKLTIKDLESIDPEFYNSLIWIRDNNIEECGLEMYFSVDMEILGKITSHDLKPDGANVLVTEENKEEYIGGCSASVTVMKELEVMLCGMLEVDLQDWQRNTVYRHYTRNSKQIIWFWQFVKEVDNEVRLRLMQFVTGTCRLPLGGFAELMGSNGPQKFCIEKVGKDTWLPRSHTCFNRLDLPPYKSYDQLKEKLLFAIEETEGFGQE</sequence>
<reference evidence="23" key="1">
    <citation type="journal article" date="2023" name="Science">
        <title>Genome structures resolve the early diversification of teleost fishes.</title>
        <authorList>
            <person name="Parey E."/>
            <person name="Louis A."/>
            <person name="Montfort J."/>
            <person name="Bouchez O."/>
            <person name="Roques C."/>
            <person name="Iampietro C."/>
            <person name="Lluch J."/>
            <person name="Castinel A."/>
            <person name="Donnadieu C."/>
            <person name="Desvignes T."/>
            <person name="Floi Bucao C."/>
            <person name="Jouanno E."/>
            <person name="Wen M."/>
            <person name="Mejri S."/>
            <person name="Dirks R."/>
            <person name="Jansen H."/>
            <person name="Henkel C."/>
            <person name="Chen W.J."/>
            <person name="Zahm M."/>
            <person name="Cabau C."/>
            <person name="Klopp C."/>
            <person name="Thompson A.W."/>
            <person name="Robinson-Rechavi M."/>
            <person name="Braasch I."/>
            <person name="Lecointre G."/>
            <person name="Bobe J."/>
            <person name="Postlethwait J.H."/>
            <person name="Berthelot C."/>
            <person name="Roest Crollius H."/>
            <person name="Guiguen Y."/>
        </authorList>
    </citation>
    <scope>NUCLEOTIDE SEQUENCE</scope>
    <source>
        <strain evidence="23">Concon-B</strain>
    </source>
</reference>
<dbReference type="PANTHER" id="PTHR11254">
    <property type="entry name" value="HECT DOMAIN UBIQUITIN-PROTEIN LIGASE"/>
    <property type="match status" value="1"/>
</dbReference>
<dbReference type="Gene3D" id="1.10.132.50">
    <property type="entry name" value="ATP synthase (C/AC39) subunit, domain 3"/>
    <property type="match status" value="1"/>
</dbReference>
<evidence type="ECO:0000256" key="13">
    <source>
        <dbReference type="ARBA" id="ARBA00023242"/>
    </source>
</evidence>
<proteinExistence type="inferred from homology"/>
<dbReference type="Pfam" id="PF00632">
    <property type="entry name" value="HECT"/>
    <property type="match status" value="2"/>
</dbReference>
<comment type="subcellular location">
    <subcellularLocation>
        <location evidence="2">Nucleus</location>
    </subcellularLocation>
</comment>
<dbReference type="PROSITE" id="PS01159">
    <property type="entry name" value="WW_DOMAIN_1"/>
    <property type="match status" value="4"/>
</dbReference>
<feature type="compositionally biased region" description="Gly residues" evidence="19">
    <location>
        <begin position="724"/>
        <end position="740"/>
    </location>
</feature>
<dbReference type="EMBL" id="JAFJMO010000009">
    <property type="protein sequence ID" value="KAJ8268420.1"/>
    <property type="molecule type" value="Genomic_DNA"/>
</dbReference>
<dbReference type="SUPFAM" id="SSF56204">
    <property type="entry name" value="Hect, E3 ligase catalytic domain"/>
    <property type="match status" value="1"/>
</dbReference>
<dbReference type="Gene3D" id="3.90.1750.10">
    <property type="entry name" value="Hect, E3 ligase catalytic domains"/>
    <property type="match status" value="1"/>
</dbReference>
<dbReference type="Gene3D" id="3.30.2410.10">
    <property type="entry name" value="Hect, E3 ligase catalytic domain"/>
    <property type="match status" value="1"/>
</dbReference>
<dbReference type="InterPro" id="IPR044911">
    <property type="entry name" value="V-type_ATPase_csu/dsu_dom_3"/>
</dbReference>
<evidence type="ECO:0000256" key="15">
    <source>
        <dbReference type="ARBA" id="ARBA00042556"/>
    </source>
</evidence>
<evidence type="ECO:0000256" key="11">
    <source>
        <dbReference type="ARBA" id="ARBA00022843"/>
    </source>
</evidence>
<dbReference type="FunFam" id="1.20.1690.10:FF:000001">
    <property type="entry name" value="V-type proton ATPase subunit"/>
    <property type="match status" value="1"/>
</dbReference>
<dbReference type="Gene3D" id="2.20.70.10">
    <property type="match status" value="3"/>
</dbReference>
<feature type="compositionally biased region" description="Polar residues" evidence="19">
    <location>
        <begin position="579"/>
        <end position="593"/>
    </location>
</feature>
<accession>A0A9Q1HX38</accession>
<dbReference type="InterPro" id="IPR001202">
    <property type="entry name" value="WW_dom"/>
</dbReference>
<comment type="caution">
    <text evidence="23">The sequence shown here is derived from an EMBL/GenBank/DDBJ whole genome shotgun (WGS) entry which is preliminary data.</text>
</comment>
<dbReference type="GO" id="GO:0005768">
    <property type="term" value="C:endosome"/>
    <property type="evidence" value="ECO:0007669"/>
    <property type="project" value="UniProtKB-ARBA"/>
</dbReference>
<feature type="region of interest" description="Disordered" evidence="19">
    <location>
        <begin position="549"/>
        <end position="767"/>
    </location>
</feature>
<dbReference type="InterPro" id="IPR002843">
    <property type="entry name" value="ATPase_V0-cplx_csu/dsu"/>
</dbReference>
<evidence type="ECO:0000256" key="19">
    <source>
        <dbReference type="SAM" id="MobiDB-lite"/>
    </source>
</evidence>
<dbReference type="FunFam" id="3.30.2410.10:FF:000002">
    <property type="entry name" value="E3 ubiquitin-protein ligase HECW2"/>
    <property type="match status" value="1"/>
</dbReference>
<keyword evidence="10 18" id="KW-0833">Ubl conjugation pathway</keyword>
<feature type="domain" description="HECT" evidence="22">
    <location>
        <begin position="993"/>
        <end position="1300"/>
    </location>
</feature>
<dbReference type="Gene3D" id="1.20.1690.10">
    <property type="entry name" value="V-type ATP synthase subunit C domain"/>
    <property type="match status" value="2"/>
</dbReference>
<dbReference type="GO" id="GO:0061630">
    <property type="term" value="F:ubiquitin protein ligase activity"/>
    <property type="evidence" value="ECO:0007669"/>
    <property type="project" value="UniProtKB-EC"/>
</dbReference>
<evidence type="ECO:0000313" key="24">
    <source>
        <dbReference type="Proteomes" id="UP001152803"/>
    </source>
</evidence>
<dbReference type="PROSITE" id="PS50004">
    <property type="entry name" value="C2"/>
    <property type="match status" value="1"/>
</dbReference>
<comment type="subunit">
    <text evidence="17">V-ATPase is a heteromultimeric enzyme made up of two complexes: the ATP-hydrolytic V1 complex and the proton translocation V0 complex. The V1 complex consists of three catalytic AB heterodimers that form a heterohexamer, three peripheral stalks each consisting of EG heterodimers, one central rotor including subunits D and F, and the regulatory subunits C and H. The proton translocation complex V0 consists of the proton transport subunit a, a ring of proteolipid subunits c9c'', rotary subunit d, subunits e and f, and the accessory subunits ATP6AP1/Ac45 and ATP6AP2/PRR. Interacts with TM4SF19; this interaction inhibits V1-V0 complex assembly.</text>
</comment>
<dbReference type="Pfam" id="PF00168">
    <property type="entry name" value="C2"/>
    <property type="match status" value="1"/>
</dbReference>
<dbReference type="EC" id="2.3.2.26" evidence="5"/>